<accession>A0ABX0S0N5</accession>
<proteinExistence type="predicted"/>
<gene>
    <name evidence="3" type="ORF">BU61_1667</name>
</gene>
<feature type="compositionally biased region" description="Basic residues" evidence="1">
    <location>
        <begin position="237"/>
        <end position="246"/>
    </location>
</feature>
<dbReference type="InterPro" id="IPR039724">
    <property type="entry name" value="WDR91"/>
</dbReference>
<keyword evidence="4" id="KW-1185">Reference proteome</keyword>
<feature type="compositionally biased region" description="Polar residues" evidence="1">
    <location>
        <begin position="279"/>
        <end position="290"/>
    </location>
</feature>
<name>A0ABX0S0N5_PONBL</name>
<evidence type="ECO:0000313" key="3">
    <source>
        <dbReference type="EMBL" id="NIG58687.1"/>
    </source>
</evidence>
<dbReference type="PANTHER" id="PTHR13083:SF3">
    <property type="entry name" value="WD REPEAT-CONTAINING PROTEIN 91"/>
    <property type="match status" value="1"/>
</dbReference>
<dbReference type="Pfam" id="PF19321">
    <property type="entry name" value="KCTD18_C"/>
    <property type="match status" value="1"/>
</dbReference>
<evidence type="ECO:0000256" key="1">
    <source>
        <dbReference type="SAM" id="MobiDB-lite"/>
    </source>
</evidence>
<feature type="compositionally biased region" description="Polar residues" evidence="1">
    <location>
        <begin position="149"/>
        <end position="162"/>
    </location>
</feature>
<evidence type="ECO:0000313" key="4">
    <source>
        <dbReference type="Proteomes" id="UP001165941"/>
    </source>
</evidence>
<feature type="domain" description="BTB/POZ" evidence="2">
    <location>
        <begin position="122"/>
        <end position="289"/>
    </location>
</feature>
<dbReference type="InterPro" id="IPR045704">
    <property type="entry name" value="KCTD18_C"/>
</dbReference>
<comment type="caution">
    <text evidence="3">The sequence shown here is derived from an EMBL/GenBank/DDBJ whole genome shotgun (WGS) entry which is preliminary data.</text>
</comment>
<dbReference type="EMBL" id="PGGH01054883">
    <property type="protein sequence ID" value="NIG58687.1"/>
    <property type="molecule type" value="Genomic_DNA"/>
</dbReference>
<protein>
    <submittedName>
        <fullName evidence="3">BTB/POZ domain-containing protein KCTD18-like</fullName>
    </submittedName>
</protein>
<reference evidence="3" key="1">
    <citation type="submission" date="2018-05" db="EMBL/GenBank/DDBJ databases">
        <authorList>
            <person name="Pedro S.L.S."/>
            <person name="Freitas R.C."/>
            <person name="Barreto A.S."/>
            <person name="Lima A.O.S."/>
        </authorList>
    </citation>
    <scope>NUCLEOTIDE SEQUENCE</scope>
    <source>
        <strain evidence="3">BP203</strain>
        <tissue evidence="3">Muscle</tissue>
    </source>
</reference>
<feature type="compositionally biased region" description="Low complexity" evidence="1">
    <location>
        <begin position="73"/>
        <end position="92"/>
    </location>
</feature>
<dbReference type="PANTHER" id="PTHR13083">
    <property type="entry name" value="WD REPEAT-CONTAINING PROTEIN 91"/>
    <property type="match status" value="1"/>
</dbReference>
<evidence type="ECO:0000259" key="2">
    <source>
        <dbReference type="Pfam" id="PF19321"/>
    </source>
</evidence>
<dbReference type="Proteomes" id="UP001165941">
    <property type="component" value="Unassembled WGS sequence"/>
</dbReference>
<feature type="region of interest" description="Disordered" evidence="1">
    <location>
        <begin position="122"/>
        <end position="290"/>
    </location>
</feature>
<feature type="region of interest" description="Disordered" evidence="1">
    <location>
        <begin position="73"/>
        <end position="98"/>
    </location>
</feature>
<sequence>MKLFALQAEIHRLKKEEQQPEEEEALVQHKLPSYVSNMDRLGDSELAMVCSQRNASLSQSPRVGFLSSLLPQSKKSPSRLLPAQAPPQAQSSAKKESFGGQVSASSAFLTLRQEASDIPLVRRPIAPNEEEEGGVNCKTGPKPVRFLGPSTSTQIKVKNSASVRVPPASVPQPWSRASVNPAAGGRAAQRSALLKAPSPLGTGLPGHPQAAHGTGGAENGATHPPPAKVLLSDKKATPHRVIKLKRTPLCAAGPSTPACTAARPAGPPEPNPDAPSALGTRTENGQGQTD</sequence>
<organism evidence="3 4">
    <name type="scientific">Pontoporia blainvillei</name>
    <name type="common">Franciscana</name>
    <name type="synonym">Delphinus blainvillei</name>
    <dbReference type="NCBI Taxonomy" id="48723"/>
    <lineage>
        <taxon>Eukaryota</taxon>
        <taxon>Metazoa</taxon>
        <taxon>Chordata</taxon>
        <taxon>Craniata</taxon>
        <taxon>Vertebrata</taxon>
        <taxon>Euteleostomi</taxon>
        <taxon>Mammalia</taxon>
        <taxon>Eutheria</taxon>
        <taxon>Laurasiatheria</taxon>
        <taxon>Artiodactyla</taxon>
        <taxon>Whippomorpha</taxon>
        <taxon>Cetacea</taxon>
        <taxon>Odontoceti</taxon>
        <taxon>Pontoporiidae</taxon>
        <taxon>Pontoporia</taxon>
    </lineage>
</organism>